<dbReference type="GO" id="GO:0006952">
    <property type="term" value="P:defense response"/>
    <property type="evidence" value="ECO:0007669"/>
    <property type="project" value="UniProtKB-KW"/>
</dbReference>
<comment type="caution">
    <text evidence="2">The sequence shown here is derived from an EMBL/GenBank/DDBJ whole genome shotgun (WGS) entry which is preliminary data.</text>
</comment>
<evidence type="ECO:0000256" key="1">
    <source>
        <dbReference type="ARBA" id="ARBA00022821"/>
    </source>
</evidence>
<dbReference type="AlphaFoldDB" id="A0AAW1W1B2"/>
<evidence type="ECO:0000313" key="3">
    <source>
        <dbReference type="Proteomes" id="UP001457282"/>
    </source>
</evidence>
<sequence length="248" mass="28449">MLEWQEWCYDVKEEGEIFPNLCKLTLKRCPKLTKMLPSDKFPKLESLQLNFTGCLFSRESKFLSLSLLRIEDCPEFECFPDGGIDAPKLKNMSIQWCEKFRLLPEGMRIIVPSLEQLTIRDCPEFISFPQSGLPPTLVTLTLDGNEKLLANGRQCALQRLNSLLTLTISNIEFLVFPEEGLLPTSLTKLFIFNCPQLQCLPEEGLTTSISQLHIYGCPFLERRLQRGKGEDWPKIAHIPDIWLDGKKI</sequence>
<keyword evidence="1" id="KW-0611">Plant defense</keyword>
<protein>
    <recommendedName>
        <fullName evidence="4">CC-NBS-LRR protein</fullName>
    </recommendedName>
</protein>
<dbReference type="PANTHER" id="PTHR36766:SF70">
    <property type="entry name" value="DISEASE RESISTANCE PROTEIN RGA4"/>
    <property type="match status" value="1"/>
</dbReference>
<evidence type="ECO:0008006" key="4">
    <source>
        <dbReference type="Google" id="ProtNLM"/>
    </source>
</evidence>
<evidence type="ECO:0000313" key="2">
    <source>
        <dbReference type="EMBL" id="KAK9912979.1"/>
    </source>
</evidence>
<keyword evidence="3" id="KW-1185">Reference proteome</keyword>
<dbReference type="EMBL" id="JBEDUW010000007">
    <property type="protein sequence ID" value="KAK9912979.1"/>
    <property type="molecule type" value="Genomic_DNA"/>
</dbReference>
<reference evidence="2 3" key="1">
    <citation type="journal article" date="2023" name="G3 (Bethesda)">
        <title>A chromosome-length genome assembly and annotation of blackberry (Rubus argutus, cv. 'Hillquist').</title>
        <authorList>
            <person name="Bruna T."/>
            <person name="Aryal R."/>
            <person name="Dudchenko O."/>
            <person name="Sargent D.J."/>
            <person name="Mead D."/>
            <person name="Buti M."/>
            <person name="Cavallini A."/>
            <person name="Hytonen T."/>
            <person name="Andres J."/>
            <person name="Pham M."/>
            <person name="Weisz D."/>
            <person name="Mascagni F."/>
            <person name="Usai G."/>
            <person name="Natali L."/>
            <person name="Bassil N."/>
            <person name="Fernandez G.E."/>
            <person name="Lomsadze A."/>
            <person name="Armour M."/>
            <person name="Olukolu B."/>
            <person name="Poorten T."/>
            <person name="Britton C."/>
            <person name="Davik J."/>
            <person name="Ashrafi H."/>
            <person name="Aiden E.L."/>
            <person name="Borodovsky M."/>
            <person name="Worthington M."/>
        </authorList>
    </citation>
    <scope>NUCLEOTIDE SEQUENCE [LARGE SCALE GENOMIC DNA]</scope>
    <source>
        <strain evidence="2">PI 553951</strain>
    </source>
</reference>
<proteinExistence type="predicted"/>
<dbReference type="InterPro" id="IPR032675">
    <property type="entry name" value="LRR_dom_sf"/>
</dbReference>
<accession>A0AAW1W1B2</accession>
<dbReference type="Gene3D" id="3.80.10.10">
    <property type="entry name" value="Ribonuclease Inhibitor"/>
    <property type="match status" value="2"/>
</dbReference>
<name>A0AAW1W1B2_RUBAR</name>
<dbReference type="SUPFAM" id="SSF52058">
    <property type="entry name" value="L domain-like"/>
    <property type="match status" value="1"/>
</dbReference>
<gene>
    <name evidence="2" type="ORF">M0R45_036808</name>
</gene>
<dbReference type="PANTHER" id="PTHR36766">
    <property type="entry name" value="PLANT BROAD-SPECTRUM MILDEW RESISTANCE PROTEIN RPW8"/>
    <property type="match status" value="1"/>
</dbReference>
<organism evidence="2 3">
    <name type="scientific">Rubus argutus</name>
    <name type="common">Southern blackberry</name>
    <dbReference type="NCBI Taxonomy" id="59490"/>
    <lineage>
        <taxon>Eukaryota</taxon>
        <taxon>Viridiplantae</taxon>
        <taxon>Streptophyta</taxon>
        <taxon>Embryophyta</taxon>
        <taxon>Tracheophyta</taxon>
        <taxon>Spermatophyta</taxon>
        <taxon>Magnoliopsida</taxon>
        <taxon>eudicotyledons</taxon>
        <taxon>Gunneridae</taxon>
        <taxon>Pentapetalae</taxon>
        <taxon>rosids</taxon>
        <taxon>fabids</taxon>
        <taxon>Rosales</taxon>
        <taxon>Rosaceae</taxon>
        <taxon>Rosoideae</taxon>
        <taxon>Rosoideae incertae sedis</taxon>
        <taxon>Rubus</taxon>
    </lineage>
</organism>
<dbReference type="Proteomes" id="UP001457282">
    <property type="component" value="Unassembled WGS sequence"/>
</dbReference>